<dbReference type="OrthoDB" id="196566at2759"/>
<organism evidence="1 2">
    <name type="scientific">Tetrahymena thermophila (strain SB210)</name>
    <dbReference type="NCBI Taxonomy" id="312017"/>
    <lineage>
        <taxon>Eukaryota</taxon>
        <taxon>Sar</taxon>
        <taxon>Alveolata</taxon>
        <taxon>Ciliophora</taxon>
        <taxon>Intramacronucleata</taxon>
        <taxon>Oligohymenophorea</taxon>
        <taxon>Hymenostomatida</taxon>
        <taxon>Tetrahymenina</taxon>
        <taxon>Tetrahymenidae</taxon>
        <taxon>Tetrahymena</taxon>
    </lineage>
</organism>
<proteinExistence type="predicted"/>
<dbReference type="InParanoid" id="W7XEI9"/>
<keyword evidence="2" id="KW-1185">Reference proteome</keyword>
<dbReference type="KEGG" id="tet:TTHERM_001552982"/>
<sequence>MLRFNNQRKLLFFLFTKNQLNFHQLLFNILEKKQRMQQIKYYKKLEEILNSSLQSYQVLHIDLSYNSIGDKGTSGLFSAIASCTNLSNLILNLSYNSIRDQDTSLL</sequence>
<dbReference type="Gene3D" id="3.80.10.10">
    <property type="entry name" value="Ribonuclease Inhibitor"/>
    <property type="match status" value="1"/>
</dbReference>
<dbReference type="EMBL" id="GG662833">
    <property type="protein sequence ID" value="EWS76137.1"/>
    <property type="molecule type" value="Genomic_DNA"/>
</dbReference>
<dbReference type="RefSeq" id="XP_012651329.1">
    <property type="nucleotide sequence ID" value="XM_012795875.1"/>
</dbReference>
<accession>W7XEI9</accession>
<feature type="non-terminal residue" evidence="1">
    <location>
        <position position="106"/>
    </location>
</feature>
<dbReference type="SUPFAM" id="SSF52047">
    <property type="entry name" value="RNI-like"/>
    <property type="match status" value="1"/>
</dbReference>
<dbReference type="InterPro" id="IPR032675">
    <property type="entry name" value="LRR_dom_sf"/>
</dbReference>
<evidence type="ECO:0000313" key="2">
    <source>
        <dbReference type="Proteomes" id="UP000009168"/>
    </source>
</evidence>
<dbReference type="GeneID" id="24442452"/>
<gene>
    <name evidence="1" type="ORF">TTHERM_001552982</name>
</gene>
<evidence type="ECO:0000313" key="1">
    <source>
        <dbReference type="EMBL" id="EWS76137.1"/>
    </source>
</evidence>
<protein>
    <submittedName>
        <fullName evidence="1">Uncharacterized protein</fullName>
    </submittedName>
</protein>
<dbReference type="Proteomes" id="UP000009168">
    <property type="component" value="Unassembled WGS sequence"/>
</dbReference>
<name>W7XEI9_TETTS</name>
<reference evidence="2" key="1">
    <citation type="journal article" date="2006" name="PLoS Biol.">
        <title>Macronuclear genome sequence of the ciliate Tetrahymena thermophila, a model eukaryote.</title>
        <authorList>
            <person name="Eisen J.A."/>
            <person name="Coyne R.S."/>
            <person name="Wu M."/>
            <person name="Wu D."/>
            <person name="Thiagarajan M."/>
            <person name="Wortman J.R."/>
            <person name="Badger J.H."/>
            <person name="Ren Q."/>
            <person name="Amedeo P."/>
            <person name="Jones K.M."/>
            <person name="Tallon L.J."/>
            <person name="Delcher A.L."/>
            <person name="Salzberg S.L."/>
            <person name="Silva J.C."/>
            <person name="Haas B.J."/>
            <person name="Majoros W.H."/>
            <person name="Farzad M."/>
            <person name="Carlton J.M."/>
            <person name="Smith R.K. Jr."/>
            <person name="Garg J."/>
            <person name="Pearlman R.E."/>
            <person name="Karrer K.M."/>
            <person name="Sun L."/>
            <person name="Manning G."/>
            <person name="Elde N.C."/>
            <person name="Turkewitz A.P."/>
            <person name="Asai D.J."/>
            <person name="Wilkes D.E."/>
            <person name="Wang Y."/>
            <person name="Cai H."/>
            <person name="Collins K."/>
            <person name="Stewart B.A."/>
            <person name="Lee S.R."/>
            <person name="Wilamowska K."/>
            <person name="Weinberg Z."/>
            <person name="Ruzzo W.L."/>
            <person name="Wloga D."/>
            <person name="Gaertig J."/>
            <person name="Frankel J."/>
            <person name="Tsao C.-C."/>
            <person name="Gorovsky M.A."/>
            <person name="Keeling P.J."/>
            <person name="Waller R.F."/>
            <person name="Patron N.J."/>
            <person name="Cherry J.M."/>
            <person name="Stover N.A."/>
            <person name="Krieger C.J."/>
            <person name="del Toro C."/>
            <person name="Ryder H.F."/>
            <person name="Williamson S.C."/>
            <person name="Barbeau R.A."/>
            <person name="Hamilton E.P."/>
            <person name="Orias E."/>
        </authorList>
    </citation>
    <scope>NUCLEOTIDE SEQUENCE [LARGE SCALE GENOMIC DNA]</scope>
    <source>
        <strain evidence="2">SB210</strain>
    </source>
</reference>
<dbReference type="AlphaFoldDB" id="W7XEI9"/>